<reference evidence="3 4" key="1">
    <citation type="submission" date="2024-01" db="EMBL/GenBank/DDBJ databases">
        <title>A draft genome for the cacao thread blight pathogen Marasmiellus scandens.</title>
        <authorList>
            <person name="Baruah I.K."/>
            <person name="Leung J."/>
            <person name="Bukari Y."/>
            <person name="Amoako-Attah I."/>
            <person name="Meinhardt L.W."/>
            <person name="Bailey B.A."/>
            <person name="Cohen S.P."/>
        </authorList>
    </citation>
    <scope>NUCLEOTIDE SEQUENCE [LARGE SCALE GENOMIC DNA]</scope>
    <source>
        <strain evidence="3 4">GH-19</strain>
    </source>
</reference>
<proteinExistence type="predicted"/>
<keyword evidence="4" id="KW-1185">Reference proteome</keyword>
<evidence type="ECO:0000313" key="4">
    <source>
        <dbReference type="Proteomes" id="UP001498398"/>
    </source>
</evidence>
<protein>
    <recommendedName>
        <fullName evidence="5">MYND-type domain-containing protein</fullName>
    </recommendedName>
</protein>
<organism evidence="3 4">
    <name type="scientific">Marasmiellus scandens</name>
    <dbReference type="NCBI Taxonomy" id="2682957"/>
    <lineage>
        <taxon>Eukaryota</taxon>
        <taxon>Fungi</taxon>
        <taxon>Dikarya</taxon>
        <taxon>Basidiomycota</taxon>
        <taxon>Agaricomycotina</taxon>
        <taxon>Agaricomycetes</taxon>
        <taxon>Agaricomycetidae</taxon>
        <taxon>Agaricales</taxon>
        <taxon>Marasmiineae</taxon>
        <taxon>Omphalotaceae</taxon>
        <taxon>Marasmiellus</taxon>
    </lineage>
</organism>
<dbReference type="Gene3D" id="2.120.10.80">
    <property type="entry name" value="Kelch-type beta propeller"/>
    <property type="match status" value="2"/>
</dbReference>
<dbReference type="PANTHER" id="PTHR46093:SF18">
    <property type="entry name" value="FIBRONECTIN TYPE-III DOMAIN-CONTAINING PROTEIN"/>
    <property type="match status" value="1"/>
</dbReference>
<dbReference type="Proteomes" id="UP001498398">
    <property type="component" value="Unassembled WGS sequence"/>
</dbReference>
<name>A0ABR1J2P1_9AGAR</name>
<evidence type="ECO:0000256" key="1">
    <source>
        <dbReference type="ARBA" id="ARBA00022441"/>
    </source>
</evidence>
<comment type="caution">
    <text evidence="3">The sequence shown here is derived from an EMBL/GenBank/DDBJ whole genome shotgun (WGS) entry which is preliminary data.</text>
</comment>
<gene>
    <name evidence="3" type="ORF">VKT23_013495</name>
</gene>
<dbReference type="SUPFAM" id="SSF117281">
    <property type="entry name" value="Kelch motif"/>
    <property type="match status" value="1"/>
</dbReference>
<keyword evidence="2" id="KW-0677">Repeat</keyword>
<dbReference type="EMBL" id="JBANRG010000037">
    <property type="protein sequence ID" value="KAK7448763.1"/>
    <property type="molecule type" value="Genomic_DNA"/>
</dbReference>
<evidence type="ECO:0008006" key="5">
    <source>
        <dbReference type="Google" id="ProtNLM"/>
    </source>
</evidence>
<keyword evidence="1" id="KW-0880">Kelch repeat</keyword>
<sequence>MVKLSPEVLEAKRKQAEMVWALHDSVSGGRSHNSKSLTASVIPLQDTSDTSLHTVILQGMRRRKPSITLPEIWDAVEDLDLPTAAGPQDPNYKVKDLLRAAVRKEEGNVLFKAASYEAALQKYLEALRHILVDPVTRKAPANLPSDNSINQSYGNWARNSENGGYGWMEFLDAVAIAGNIAQCYKKLGDRVKTIDWIQEVEQMYFAFQWLNMKGKPSWMENNMYILDFWVFTVKNALRAYQEFDSLGNTGLSNCWAIRSAARYDSVDSESYPRLRSFKEKGDYNPQDMIKGRSPEPTLVDKVELTCPELQVRGVWTKLLYDVQAARPQGRTSHAAFIWRRRLYIGGGLDDPSYMDLETRKWKRLPDIPSNSRDSCLSGIRPMRVWQDKVHLFSGRLQVQVFDLVTEKWSILNTSLPRNKSWPYPSSGLEAFNTALLDDTLYVFGGQDENDALGNNLFMTLHLPTAKWDHISGTPTMIPKKDQPECRTLPAMWAVPEQRKIYVMYGSALRTHARFGNRTHGAEIDHTWDDQWSFHVDERKWKRERMRGNYPSPRTEHASVFSAAMNRTIIYGGYHSNHGFKENDPDMFQGVFGYAYFGDAFLWNPDTGIWQHILVKGFPSYRSMSSLTCDPETGKLYMFGGFCNGDFIPTKNMMGRFYSDVWQLKIDTPGGHWDPKDLERDIRAEKMGPWLRCFTCGNCGITFQKCAGTCGGKYYFCSKDCQRAGWKEHKSKHGCRKI</sequence>
<evidence type="ECO:0000313" key="3">
    <source>
        <dbReference type="EMBL" id="KAK7448763.1"/>
    </source>
</evidence>
<dbReference type="PANTHER" id="PTHR46093">
    <property type="entry name" value="ACYL-COA-BINDING DOMAIN-CONTAINING PROTEIN 5"/>
    <property type="match status" value="1"/>
</dbReference>
<accession>A0ABR1J2P1</accession>
<dbReference type="Gene3D" id="1.25.40.10">
    <property type="entry name" value="Tetratricopeptide repeat domain"/>
    <property type="match status" value="1"/>
</dbReference>
<dbReference type="InterPro" id="IPR011990">
    <property type="entry name" value="TPR-like_helical_dom_sf"/>
</dbReference>
<evidence type="ECO:0000256" key="2">
    <source>
        <dbReference type="ARBA" id="ARBA00022737"/>
    </source>
</evidence>
<dbReference type="InterPro" id="IPR015915">
    <property type="entry name" value="Kelch-typ_b-propeller"/>
</dbReference>
<dbReference type="Pfam" id="PF24681">
    <property type="entry name" value="Kelch_KLHDC2_KLHL20_DRC7"/>
    <property type="match status" value="1"/>
</dbReference>